<protein>
    <submittedName>
        <fullName evidence="13">Carnitine O-palmitoyltransferase 1, liver isoform</fullName>
    </submittedName>
</protein>
<dbReference type="InterPro" id="IPR042231">
    <property type="entry name" value="Cho/carn_acyl_trans_2"/>
</dbReference>
<comment type="caution">
    <text evidence="13">The sequence shown here is derived from an EMBL/GenBank/DDBJ whole genome shotgun (WGS) entry which is preliminary data.</text>
</comment>
<dbReference type="GO" id="GO:0006631">
    <property type="term" value="P:fatty acid metabolic process"/>
    <property type="evidence" value="ECO:0007669"/>
    <property type="project" value="UniProtKB-KW"/>
</dbReference>
<evidence type="ECO:0000313" key="13">
    <source>
        <dbReference type="EMBL" id="KAB7494109.1"/>
    </source>
</evidence>
<evidence type="ECO:0000256" key="6">
    <source>
        <dbReference type="ARBA" id="ARBA00022989"/>
    </source>
</evidence>
<name>A0A5N5SKH4_9CRUS</name>
<proteinExistence type="inferred from homology"/>
<evidence type="ECO:0000313" key="14">
    <source>
        <dbReference type="Proteomes" id="UP000326759"/>
    </source>
</evidence>
<feature type="active site" description="Proton acceptor" evidence="10">
    <location>
        <position position="409"/>
    </location>
</feature>
<feature type="transmembrane region" description="Helical" evidence="11">
    <location>
        <begin position="102"/>
        <end position="121"/>
    </location>
</feature>
<dbReference type="InterPro" id="IPR023213">
    <property type="entry name" value="CAT-like_dom_sf"/>
</dbReference>
<dbReference type="InterPro" id="IPR000542">
    <property type="entry name" value="Carn_acyl_trans"/>
</dbReference>
<accession>A0A5N5SKH4</accession>
<evidence type="ECO:0000256" key="1">
    <source>
        <dbReference type="ARBA" id="ARBA00004141"/>
    </source>
</evidence>
<dbReference type="SUPFAM" id="SSF52777">
    <property type="entry name" value="CoA-dependent acyltransferases"/>
    <property type="match status" value="2"/>
</dbReference>
<evidence type="ECO:0000256" key="5">
    <source>
        <dbReference type="ARBA" id="ARBA00022832"/>
    </source>
</evidence>
<organism evidence="13 14">
    <name type="scientific">Armadillidium nasatum</name>
    <dbReference type="NCBI Taxonomy" id="96803"/>
    <lineage>
        <taxon>Eukaryota</taxon>
        <taxon>Metazoa</taxon>
        <taxon>Ecdysozoa</taxon>
        <taxon>Arthropoda</taxon>
        <taxon>Crustacea</taxon>
        <taxon>Multicrustacea</taxon>
        <taxon>Malacostraca</taxon>
        <taxon>Eumalacostraca</taxon>
        <taxon>Peracarida</taxon>
        <taxon>Isopoda</taxon>
        <taxon>Oniscidea</taxon>
        <taxon>Crinocheta</taxon>
        <taxon>Armadillidiidae</taxon>
        <taxon>Armadillidium</taxon>
    </lineage>
</organism>
<dbReference type="EMBL" id="SEYY01024453">
    <property type="protein sequence ID" value="KAB7494109.1"/>
    <property type="molecule type" value="Genomic_DNA"/>
</dbReference>
<feature type="domain" description="Choline/carnitine acyltransferase" evidence="12">
    <location>
        <begin position="138"/>
        <end position="700"/>
    </location>
</feature>
<dbReference type="Pfam" id="PF00755">
    <property type="entry name" value="Carn_acyltransf"/>
    <property type="match status" value="1"/>
</dbReference>
<dbReference type="InterPro" id="IPR039551">
    <property type="entry name" value="Cho/carn_acyl_trans"/>
</dbReference>
<dbReference type="PANTHER" id="PTHR22589:SF112">
    <property type="entry name" value="CHOLINE_CARNITINE ACYLTRANSFERASE DOMAIN-CONTAINING PROTEIN"/>
    <property type="match status" value="1"/>
</dbReference>
<dbReference type="AlphaFoldDB" id="A0A5N5SKH4"/>
<evidence type="ECO:0000256" key="3">
    <source>
        <dbReference type="ARBA" id="ARBA00022679"/>
    </source>
</evidence>
<evidence type="ECO:0000256" key="11">
    <source>
        <dbReference type="SAM" id="Phobius"/>
    </source>
</evidence>
<evidence type="ECO:0000256" key="4">
    <source>
        <dbReference type="ARBA" id="ARBA00022692"/>
    </source>
</evidence>
<evidence type="ECO:0000256" key="8">
    <source>
        <dbReference type="ARBA" id="ARBA00023136"/>
    </source>
</evidence>
<keyword evidence="3 13" id="KW-0808">Transferase</keyword>
<reference evidence="13 14" key="1">
    <citation type="journal article" date="2019" name="PLoS Biol.">
        <title>Sex chromosomes control vertical transmission of feminizing Wolbachia symbionts in an isopod.</title>
        <authorList>
            <person name="Becking T."/>
            <person name="Chebbi M.A."/>
            <person name="Giraud I."/>
            <person name="Moumen B."/>
            <person name="Laverre T."/>
            <person name="Caubet Y."/>
            <person name="Peccoud J."/>
            <person name="Gilbert C."/>
            <person name="Cordaux R."/>
        </authorList>
    </citation>
    <scope>NUCLEOTIDE SEQUENCE [LARGE SCALE GENOMIC DNA]</scope>
    <source>
        <strain evidence="13">ANa2</strain>
        <tissue evidence="13">Whole body excluding digestive tract and cuticle</tissue>
    </source>
</reference>
<dbReference type="OrthoDB" id="6332642at2759"/>
<keyword evidence="9" id="KW-0012">Acyltransferase</keyword>
<dbReference type="GO" id="GO:0016020">
    <property type="term" value="C:membrane"/>
    <property type="evidence" value="ECO:0007669"/>
    <property type="project" value="UniProtKB-SubCell"/>
</dbReference>
<dbReference type="GO" id="GO:0009437">
    <property type="term" value="P:carnitine metabolic process"/>
    <property type="evidence" value="ECO:0007669"/>
    <property type="project" value="TreeGrafter"/>
</dbReference>
<keyword evidence="5" id="KW-0276">Fatty acid metabolism</keyword>
<keyword evidence="8 11" id="KW-0472">Membrane</keyword>
<dbReference type="Gene3D" id="3.30.559.10">
    <property type="entry name" value="Chloramphenicol acetyltransferase-like domain"/>
    <property type="match status" value="1"/>
</dbReference>
<dbReference type="PANTHER" id="PTHR22589">
    <property type="entry name" value="CARNITINE O-ACYLTRANSFERASE"/>
    <property type="match status" value="1"/>
</dbReference>
<evidence type="ECO:0000256" key="9">
    <source>
        <dbReference type="ARBA" id="ARBA00023315"/>
    </source>
</evidence>
<keyword evidence="6 11" id="KW-1133">Transmembrane helix</keyword>
<dbReference type="GO" id="GO:0004095">
    <property type="term" value="F:carnitine O-palmitoyltransferase activity"/>
    <property type="evidence" value="ECO:0007669"/>
    <property type="project" value="TreeGrafter"/>
</dbReference>
<evidence type="ECO:0000259" key="12">
    <source>
        <dbReference type="Pfam" id="PF00755"/>
    </source>
</evidence>
<dbReference type="Proteomes" id="UP000326759">
    <property type="component" value="Unassembled WGS sequence"/>
</dbReference>
<sequence length="711" mass="81839">MADARIAVATPLVRKEDDGTASSWKDVYKSYRIILLRNYFRLRNSIKNGMFPTSTNYLIVACGFSVYLLEFRPHHFETLETVANFLCNVSEKIPMPEGTPVWLYHIVFSAGVSVTFFLVLMKLRQYTIRMLLSYTGWMNKLLDSLEPLCTEEELNEYRKGAAHLQKTIGGRLQRILEKYAYLRSRLPLAINSNYYAFDHYSWVPTKNQSSRAANLVYSFLYMKRQIDREELRPLAIRNTIPVCMAQYERLFSTYRVPGIEMDELVNYESSKSRHIVVYFDGIYYCVTVYDSGNQPLCPSTLEKIFQDIMEDAKAQPKTDDSSRNIAALTTLPRSDWARILKKHFTDGVNAESLDIIKRSICMVVLYDQVPKDICEKGKMLLHGTGSSLFDKCLSVCVFPDGQCGMNVEHTFADAPVLGHIWEYTMSMEVIEKRYLDTGEVMPPPKSFKQRKFPHPSKLAWDLPLTLQAEVKKALAFSIKNNDDLDLILNNHTRFGKGFIKSVRISPDAFIQIALQFAYYRDAGKFCQTYEASSTRIYQHGRTETIRSCTKESCKFVRAMVDRKKSKEELILLLRKAAEKHRKLYFEAMRGKGLDRHIFALYVVSKGLGYSNKFLEDILSRPWTLSTSQQPQQQIQHEMPDINLDAFRKMVSPGGGFGPVSDDGYGVSYMLPTEYNIFFHVSSKKSSSQTSSQRFVELIEKSMAEMKELFDK</sequence>
<evidence type="ECO:0000256" key="10">
    <source>
        <dbReference type="PIRSR" id="PIRSR600542-1"/>
    </source>
</evidence>
<evidence type="ECO:0000256" key="2">
    <source>
        <dbReference type="ARBA" id="ARBA00005232"/>
    </source>
</evidence>
<keyword evidence="4 11" id="KW-0812">Transmembrane</keyword>
<dbReference type="FunFam" id="3.30.559.10:FF:000002">
    <property type="entry name" value="carnitine O-palmitoyltransferase 1, liver isoform"/>
    <property type="match status" value="1"/>
</dbReference>
<dbReference type="Gene3D" id="3.30.559.70">
    <property type="entry name" value="Choline/Carnitine o-acyltransferase, domain 2"/>
    <property type="match status" value="1"/>
</dbReference>
<evidence type="ECO:0000256" key="7">
    <source>
        <dbReference type="ARBA" id="ARBA00023098"/>
    </source>
</evidence>
<keyword evidence="14" id="KW-1185">Reference proteome</keyword>
<comment type="subcellular location">
    <subcellularLocation>
        <location evidence="1">Membrane</location>
        <topology evidence="1">Multi-pass membrane protein</topology>
    </subcellularLocation>
</comment>
<gene>
    <name evidence="13" type="primary">Cpt1a</name>
    <name evidence="13" type="ORF">Anas_10646</name>
</gene>
<dbReference type="GO" id="GO:0005739">
    <property type="term" value="C:mitochondrion"/>
    <property type="evidence" value="ECO:0007669"/>
    <property type="project" value="TreeGrafter"/>
</dbReference>
<keyword evidence="7" id="KW-0443">Lipid metabolism</keyword>
<comment type="similarity">
    <text evidence="2">Belongs to the carnitine/choline acetyltransferase family.</text>
</comment>